<name>A0A1G7GRU5_9RHOB</name>
<evidence type="ECO:0000313" key="2">
    <source>
        <dbReference type="EMBL" id="SDE90844.1"/>
    </source>
</evidence>
<dbReference type="STRING" id="521013.SAMN04488567_2897"/>
<accession>A0A1G7GRU5</accession>
<dbReference type="EMBL" id="FNAT01000005">
    <property type="protein sequence ID" value="SDE90844.1"/>
    <property type="molecule type" value="Genomic_DNA"/>
</dbReference>
<organism evidence="2 3">
    <name type="scientific">Limimaricola pyoseonensis</name>
    <dbReference type="NCBI Taxonomy" id="521013"/>
    <lineage>
        <taxon>Bacteria</taxon>
        <taxon>Pseudomonadati</taxon>
        <taxon>Pseudomonadota</taxon>
        <taxon>Alphaproteobacteria</taxon>
        <taxon>Rhodobacterales</taxon>
        <taxon>Paracoccaceae</taxon>
        <taxon>Limimaricola</taxon>
    </lineage>
</organism>
<keyword evidence="1" id="KW-0472">Membrane</keyword>
<gene>
    <name evidence="2" type="ORF">SAMN04488567_2897</name>
</gene>
<protein>
    <submittedName>
        <fullName evidence="2">Uncharacterized protein</fullName>
    </submittedName>
</protein>
<evidence type="ECO:0000313" key="3">
    <source>
        <dbReference type="Proteomes" id="UP000198922"/>
    </source>
</evidence>
<reference evidence="3" key="1">
    <citation type="submission" date="2016-10" db="EMBL/GenBank/DDBJ databases">
        <authorList>
            <person name="Varghese N."/>
            <person name="Submissions S."/>
        </authorList>
    </citation>
    <scope>NUCLEOTIDE SEQUENCE [LARGE SCALE GENOMIC DNA]</scope>
    <source>
        <strain evidence="3">DSM 21424</strain>
    </source>
</reference>
<evidence type="ECO:0000256" key="1">
    <source>
        <dbReference type="SAM" id="Phobius"/>
    </source>
</evidence>
<proteinExistence type="predicted"/>
<feature type="transmembrane region" description="Helical" evidence="1">
    <location>
        <begin position="6"/>
        <end position="27"/>
    </location>
</feature>
<dbReference type="RefSeq" id="WP_090113176.1">
    <property type="nucleotide sequence ID" value="NZ_FNAT01000005.1"/>
</dbReference>
<dbReference type="AlphaFoldDB" id="A0A1G7GRU5"/>
<dbReference type="Proteomes" id="UP000198922">
    <property type="component" value="Unassembled WGS sequence"/>
</dbReference>
<keyword evidence="3" id="KW-1185">Reference proteome</keyword>
<sequence>MLEVFQLLSIYIAGIGTGISVVVLSIADRKASIETLMRTLLARSASGSRITTGTSITEAIEVGDFGCPIRSSERTEEKSSGWRPNFGGYTDLSTFDSILAETCLRPLSA</sequence>
<keyword evidence="1" id="KW-1133">Transmembrane helix</keyword>
<keyword evidence="1" id="KW-0812">Transmembrane</keyword>